<evidence type="ECO:0000313" key="7">
    <source>
        <dbReference type="Proteomes" id="UP000249169"/>
    </source>
</evidence>
<feature type="transmembrane region" description="Helical" evidence="5">
    <location>
        <begin position="231"/>
        <end position="254"/>
    </location>
</feature>
<dbReference type="PANTHER" id="PTHR10361">
    <property type="entry name" value="SODIUM-BILE ACID COTRANSPORTER"/>
    <property type="match status" value="1"/>
</dbReference>
<feature type="transmembrane region" description="Helical" evidence="5">
    <location>
        <begin position="40"/>
        <end position="63"/>
    </location>
</feature>
<keyword evidence="3 5" id="KW-1133">Transmembrane helix</keyword>
<dbReference type="InterPro" id="IPR002657">
    <property type="entry name" value="BilAc:Na_symport/Acr3"/>
</dbReference>
<dbReference type="AlphaFoldDB" id="A0A328C0N9"/>
<accession>A0A328C0N9</accession>
<dbReference type="PANTHER" id="PTHR10361:SF24">
    <property type="entry name" value="P3 PROTEIN"/>
    <property type="match status" value="1"/>
</dbReference>
<keyword evidence="7" id="KW-1185">Reference proteome</keyword>
<feature type="transmembrane region" description="Helical" evidence="5">
    <location>
        <begin position="69"/>
        <end position="88"/>
    </location>
</feature>
<proteinExistence type="predicted"/>
<evidence type="ECO:0000256" key="4">
    <source>
        <dbReference type="ARBA" id="ARBA00023136"/>
    </source>
</evidence>
<feature type="transmembrane region" description="Helical" evidence="5">
    <location>
        <begin position="198"/>
        <end position="219"/>
    </location>
</feature>
<name>A0A328C0N9_9DELT</name>
<comment type="subcellular location">
    <subcellularLocation>
        <location evidence="1">Membrane</location>
        <topology evidence="1">Multi-pass membrane protein</topology>
    </subcellularLocation>
</comment>
<feature type="transmembrane region" description="Helical" evidence="5">
    <location>
        <begin position="100"/>
        <end position="127"/>
    </location>
</feature>
<dbReference type="Gene3D" id="1.20.1530.20">
    <property type="match status" value="1"/>
</dbReference>
<reference evidence="6 7" key="1">
    <citation type="submission" date="2018-05" db="EMBL/GenBank/DDBJ databases">
        <title>Lujinxingia marina gen. nov. sp. nov., a new facultative anaerobic member of the class Deltaproteobacteria, and proposal of Lujinxingaceae fam. nov.</title>
        <authorList>
            <person name="Li C.-M."/>
        </authorList>
    </citation>
    <scope>NUCLEOTIDE SEQUENCE [LARGE SCALE GENOMIC DNA]</scope>
    <source>
        <strain evidence="6 7">B210</strain>
    </source>
</reference>
<gene>
    <name evidence="6" type="ORF">DL240_18185</name>
</gene>
<evidence type="ECO:0000313" key="6">
    <source>
        <dbReference type="EMBL" id="RAL20148.1"/>
    </source>
</evidence>
<dbReference type="RefSeq" id="WP_111731325.1">
    <property type="nucleotide sequence ID" value="NZ_QHKO01000013.1"/>
</dbReference>
<dbReference type="Proteomes" id="UP000249169">
    <property type="component" value="Unassembled WGS sequence"/>
</dbReference>
<keyword evidence="4 5" id="KW-0472">Membrane</keyword>
<dbReference type="EMBL" id="QHKO01000013">
    <property type="protein sequence ID" value="RAL20148.1"/>
    <property type="molecule type" value="Genomic_DNA"/>
</dbReference>
<organism evidence="6 7">
    <name type="scientific">Lujinxingia litoralis</name>
    <dbReference type="NCBI Taxonomy" id="2211119"/>
    <lineage>
        <taxon>Bacteria</taxon>
        <taxon>Deltaproteobacteria</taxon>
        <taxon>Bradymonadales</taxon>
        <taxon>Lujinxingiaceae</taxon>
        <taxon>Lujinxingia</taxon>
    </lineage>
</organism>
<sequence length="303" mass="31440">MEESVLTSLVLPLSLFIIMLGMGLSLVVEDFKRVVVFPKAVAVGLLNQLVLLPLVGLGLAVAFGLSPEMAVGLMIIAACPGGVTSNLITHVSRGDTALSITLTAISGFVTVVTIPLIIVFSLGFFMGEATTVQLPLAQTIGQIVGITVLPVSLGMVLRWRKPALADRLERPARVGSVVVFVVLLIGIIAANIEVLRNHFAELAAVTIGLNVAMMLIGFWSSKMLKLELPQALAISIESGMQNGTLAIVIATSILMQGQMAVPGGIYSLVMFATGGVMMAYFGRRGAASGEPAGADGSAEIAAA</sequence>
<comment type="caution">
    <text evidence="6">The sequence shown here is derived from an EMBL/GenBank/DDBJ whole genome shotgun (WGS) entry which is preliminary data.</text>
</comment>
<dbReference type="OrthoDB" id="9806785at2"/>
<evidence type="ECO:0000256" key="2">
    <source>
        <dbReference type="ARBA" id="ARBA00022692"/>
    </source>
</evidence>
<dbReference type="GO" id="GO:0016020">
    <property type="term" value="C:membrane"/>
    <property type="evidence" value="ECO:0007669"/>
    <property type="project" value="UniProtKB-SubCell"/>
</dbReference>
<dbReference type="InterPro" id="IPR004710">
    <property type="entry name" value="Bilac:Na_transpt"/>
</dbReference>
<evidence type="ECO:0000256" key="5">
    <source>
        <dbReference type="SAM" id="Phobius"/>
    </source>
</evidence>
<evidence type="ECO:0000256" key="3">
    <source>
        <dbReference type="ARBA" id="ARBA00022989"/>
    </source>
</evidence>
<feature type="transmembrane region" description="Helical" evidence="5">
    <location>
        <begin position="139"/>
        <end position="159"/>
    </location>
</feature>
<dbReference type="InterPro" id="IPR038770">
    <property type="entry name" value="Na+/solute_symporter_sf"/>
</dbReference>
<dbReference type="Pfam" id="PF01758">
    <property type="entry name" value="SBF"/>
    <property type="match status" value="1"/>
</dbReference>
<evidence type="ECO:0000256" key="1">
    <source>
        <dbReference type="ARBA" id="ARBA00004141"/>
    </source>
</evidence>
<feature type="transmembrane region" description="Helical" evidence="5">
    <location>
        <begin position="6"/>
        <end position="28"/>
    </location>
</feature>
<feature type="transmembrane region" description="Helical" evidence="5">
    <location>
        <begin position="260"/>
        <end position="281"/>
    </location>
</feature>
<protein>
    <submittedName>
        <fullName evidence="6">Bile acid:sodium symporter</fullName>
    </submittedName>
</protein>
<feature type="transmembrane region" description="Helical" evidence="5">
    <location>
        <begin position="171"/>
        <end position="192"/>
    </location>
</feature>
<keyword evidence="2 5" id="KW-0812">Transmembrane</keyword>